<sequence length="44" mass="4742">MKIKLINPNSADTRTSRAGQLAFPLTGPRKGRLAGRAFMARAAE</sequence>
<accession>A0A840STX5</accession>
<reference evidence="1 2" key="1">
    <citation type="submission" date="2020-08" db="EMBL/GenBank/DDBJ databases">
        <title>Genomic Encyclopedia of Type Strains, Phase IV (KMG-IV): sequencing the most valuable type-strain genomes for metagenomic binning, comparative biology and taxonomic classification.</title>
        <authorList>
            <person name="Goeker M."/>
        </authorList>
    </citation>
    <scope>NUCLEOTIDE SEQUENCE [LARGE SCALE GENOMIC DNA]</scope>
    <source>
        <strain evidence="1 2">DSM 101730</strain>
    </source>
</reference>
<gene>
    <name evidence="1" type="ORF">HNP73_004171</name>
</gene>
<comment type="caution">
    <text evidence="1">The sequence shown here is derived from an EMBL/GenBank/DDBJ whole genome shotgun (WGS) entry which is preliminary data.</text>
</comment>
<evidence type="ECO:0000313" key="2">
    <source>
        <dbReference type="Proteomes" id="UP000549457"/>
    </source>
</evidence>
<dbReference type="Proteomes" id="UP000549457">
    <property type="component" value="Unassembled WGS sequence"/>
</dbReference>
<proteinExistence type="predicted"/>
<organism evidence="1 2">
    <name type="scientific">Amaricoccus macauensis</name>
    <dbReference type="NCBI Taxonomy" id="57001"/>
    <lineage>
        <taxon>Bacteria</taxon>
        <taxon>Pseudomonadati</taxon>
        <taxon>Pseudomonadota</taxon>
        <taxon>Alphaproteobacteria</taxon>
        <taxon>Rhodobacterales</taxon>
        <taxon>Paracoccaceae</taxon>
        <taxon>Amaricoccus</taxon>
    </lineage>
</organism>
<dbReference type="AlphaFoldDB" id="A0A840STX5"/>
<protein>
    <submittedName>
        <fullName evidence="1">Uncharacterized protein</fullName>
    </submittedName>
</protein>
<evidence type="ECO:0000313" key="1">
    <source>
        <dbReference type="EMBL" id="MBB5224210.1"/>
    </source>
</evidence>
<keyword evidence="2" id="KW-1185">Reference proteome</keyword>
<name>A0A840STX5_9RHOB</name>
<dbReference type="EMBL" id="JACHFM010000005">
    <property type="protein sequence ID" value="MBB5224210.1"/>
    <property type="molecule type" value="Genomic_DNA"/>
</dbReference>
<dbReference type="RefSeq" id="WP_281379300.1">
    <property type="nucleotide sequence ID" value="NZ_JACHFM010000005.1"/>
</dbReference>